<proteinExistence type="predicted"/>
<accession>A0ABS8CNC5</accession>
<dbReference type="EMBL" id="JACDXX010000011">
    <property type="protein sequence ID" value="MCB5410905.1"/>
    <property type="molecule type" value="Genomic_DNA"/>
</dbReference>
<evidence type="ECO:0000313" key="1">
    <source>
        <dbReference type="EMBL" id="MCB5410905.1"/>
    </source>
</evidence>
<sequence length="193" mass="19784">MDIGYLCTEPEHLTDAILAQVAERAQAAGLALAGTVQLSPPEASREKCDIVLRLLPGGPVRNISLALGPLAISCRLDAGALEEAVMLVHQRLGSAQGLVVNKFGRQEAAGRGLVEAIGMACSENMPVLVGVSPLWRQAFLDFAAGTAEALQPDVDQILAWLTARARPLPAGARSDGALSAGFLAAGALAGGAV</sequence>
<comment type="caution">
    <text evidence="1">The sequence shown here is derived from an EMBL/GenBank/DDBJ whole genome shotgun (WGS) entry which is preliminary data.</text>
</comment>
<dbReference type="RefSeq" id="WP_226936207.1">
    <property type="nucleotide sequence ID" value="NZ_JACDXX010000011.1"/>
</dbReference>
<name>A0ABS8CNC5_9RHOB</name>
<dbReference type="Proteomes" id="UP001198571">
    <property type="component" value="Unassembled WGS sequence"/>
</dbReference>
<protein>
    <submittedName>
        <fullName evidence="1">DUF2478 domain-containing protein</fullName>
    </submittedName>
</protein>
<reference evidence="1 2" key="1">
    <citation type="submission" date="2020-07" db="EMBL/GenBank/DDBJ databases">
        <title>Pseudogemmobacter sp. nov., isolated from poultry manure in Taiwan.</title>
        <authorList>
            <person name="Lin S.-Y."/>
            <person name="Tang Y.-S."/>
            <person name="Young C.-C."/>
        </authorList>
    </citation>
    <scope>NUCLEOTIDE SEQUENCE [LARGE SCALE GENOMIC DNA]</scope>
    <source>
        <strain evidence="1 2">CC-YST710</strain>
    </source>
</reference>
<organism evidence="1 2">
    <name type="scientific">Pseudogemmobacter faecipullorum</name>
    <dbReference type="NCBI Taxonomy" id="2755041"/>
    <lineage>
        <taxon>Bacteria</taxon>
        <taxon>Pseudomonadati</taxon>
        <taxon>Pseudomonadota</taxon>
        <taxon>Alphaproteobacteria</taxon>
        <taxon>Rhodobacterales</taxon>
        <taxon>Paracoccaceae</taxon>
        <taxon>Pseudogemmobacter</taxon>
    </lineage>
</organism>
<gene>
    <name evidence="1" type="ORF">H0485_12955</name>
</gene>
<keyword evidence="2" id="KW-1185">Reference proteome</keyword>
<dbReference type="Pfam" id="PF10649">
    <property type="entry name" value="DUF2478"/>
    <property type="match status" value="1"/>
</dbReference>
<dbReference type="InterPro" id="IPR018912">
    <property type="entry name" value="DUF2478"/>
</dbReference>
<evidence type="ECO:0000313" key="2">
    <source>
        <dbReference type="Proteomes" id="UP001198571"/>
    </source>
</evidence>